<feature type="compositionally biased region" description="Acidic residues" evidence="1">
    <location>
        <begin position="230"/>
        <end position="243"/>
    </location>
</feature>
<feature type="compositionally biased region" description="Gly residues" evidence="1">
    <location>
        <begin position="304"/>
        <end position="313"/>
    </location>
</feature>
<dbReference type="Pfam" id="PF00098">
    <property type="entry name" value="zf-CCHC"/>
    <property type="match status" value="1"/>
</dbReference>
<dbReference type="Gene3D" id="4.10.60.10">
    <property type="entry name" value="Zinc finger, CCHC-type"/>
    <property type="match status" value="1"/>
</dbReference>
<proteinExistence type="predicted"/>
<feature type="compositionally biased region" description="Low complexity" evidence="1">
    <location>
        <begin position="214"/>
        <end position="226"/>
    </location>
</feature>
<name>A0A8J2GZE6_COTCN</name>
<gene>
    <name evidence="3" type="ORF">HICCMSTLAB_LOCUS434</name>
</gene>
<feature type="compositionally biased region" description="Basic and acidic residues" evidence="1">
    <location>
        <begin position="251"/>
        <end position="260"/>
    </location>
</feature>
<dbReference type="Proteomes" id="UP000786811">
    <property type="component" value="Unassembled WGS sequence"/>
</dbReference>
<dbReference type="InterPro" id="IPR001878">
    <property type="entry name" value="Znf_CCHC"/>
</dbReference>
<dbReference type="Pfam" id="PF22936">
    <property type="entry name" value="Pol_BBD"/>
    <property type="match status" value="1"/>
</dbReference>
<dbReference type="InterPro" id="IPR036875">
    <property type="entry name" value="Znf_CCHC_sf"/>
</dbReference>
<feature type="domain" description="CCHC-type" evidence="2">
    <location>
        <begin position="57"/>
        <end position="73"/>
    </location>
</feature>
<dbReference type="InterPro" id="IPR054722">
    <property type="entry name" value="PolX-like_BBD"/>
</dbReference>
<organism evidence="3 4">
    <name type="scientific">Cotesia congregata</name>
    <name type="common">Parasitoid wasp</name>
    <name type="synonym">Apanteles congregatus</name>
    <dbReference type="NCBI Taxonomy" id="51543"/>
    <lineage>
        <taxon>Eukaryota</taxon>
        <taxon>Metazoa</taxon>
        <taxon>Ecdysozoa</taxon>
        <taxon>Arthropoda</taxon>
        <taxon>Hexapoda</taxon>
        <taxon>Insecta</taxon>
        <taxon>Pterygota</taxon>
        <taxon>Neoptera</taxon>
        <taxon>Endopterygota</taxon>
        <taxon>Hymenoptera</taxon>
        <taxon>Apocrita</taxon>
        <taxon>Ichneumonoidea</taxon>
        <taxon>Braconidae</taxon>
        <taxon>Microgastrinae</taxon>
        <taxon>Cotesia</taxon>
    </lineage>
</organism>
<dbReference type="GO" id="GO:0008270">
    <property type="term" value="F:zinc ion binding"/>
    <property type="evidence" value="ECO:0007669"/>
    <property type="project" value="InterPro"/>
</dbReference>
<dbReference type="GO" id="GO:0003676">
    <property type="term" value="F:nucleic acid binding"/>
    <property type="evidence" value="ECO:0007669"/>
    <property type="project" value="InterPro"/>
</dbReference>
<dbReference type="SMART" id="SM00343">
    <property type="entry name" value="ZnF_C2HC"/>
    <property type="match status" value="1"/>
</dbReference>
<feature type="region of interest" description="Disordered" evidence="1">
    <location>
        <begin position="160"/>
        <end position="313"/>
    </location>
</feature>
<comment type="caution">
    <text evidence="3">The sequence shown here is derived from an EMBL/GenBank/DDBJ whole genome shotgun (WGS) entry which is preliminary data.</text>
</comment>
<feature type="compositionally biased region" description="Acidic residues" evidence="1">
    <location>
        <begin position="286"/>
        <end position="296"/>
    </location>
</feature>
<reference evidence="3" key="1">
    <citation type="submission" date="2021-04" db="EMBL/GenBank/DDBJ databases">
        <authorList>
            <person name="Chebbi M.A.C M."/>
        </authorList>
    </citation>
    <scope>NUCLEOTIDE SEQUENCE</scope>
</reference>
<feature type="compositionally biased region" description="Basic residues" evidence="1">
    <location>
        <begin position="197"/>
        <end position="211"/>
    </location>
</feature>
<dbReference type="AlphaFoldDB" id="A0A8J2GZE6"/>
<evidence type="ECO:0000256" key="1">
    <source>
        <dbReference type="SAM" id="MobiDB-lite"/>
    </source>
</evidence>
<protein>
    <recommendedName>
        <fullName evidence="2">CCHC-type domain-containing protein</fullName>
    </recommendedName>
</protein>
<dbReference type="OrthoDB" id="7555294at2759"/>
<evidence type="ECO:0000313" key="4">
    <source>
        <dbReference type="Proteomes" id="UP000786811"/>
    </source>
</evidence>
<keyword evidence="4" id="KW-1185">Reference proteome</keyword>
<evidence type="ECO:0000259" key="2">
    <source>
        <dbReference type="SMART" id="SM00343"/>
    </source>
</evidence>
<dbReference type="SUPFAM" id="SSF57756">
    <property type="entry name" value="Retrovirus zinc finger-like domains"/>
    <property type="match status" value="1"/>
</dbReference>
<dbReference type="EMBL" id="CAJNRD030001114">
    <property type="protein sequence ID" value="CAG5073491.1"/>
    <property type="molecule type" value="Genomic_DNA"/>
</dbReference>
<accession>A0A8J2GZE6</accession>
<sequence length="313" mass="34798">MRSKDDLPNTEVLIGKIMDENKSRAVNTAVDNNALYAGNRQSSNQRRNNPKQKKSYPCYICGSLEHWASKCPQRPKGTVKNVSANFENLYVEVASTEEVNNVTSTSRWCLDSGCTTHMCANEEMMEDLQKCTATLNMANTALTTAKAKGTASRNVEQMDLEYMHPEEDTEPRRETRNERVHQEPEMGPPKRAPGRPAKQKSGKLGRPKKLYRYVSMSSVASSNASSHEGDVDEPMEQEADGPDDVFYQASEENRGEKRPLDTSLVQIDKRARSEMGGSGAGTLTNDVEDLEDEDEPIERQSHVRGGGGPDKSH</sequence>
<feature type="compositionally biased region" description="Basic and acidic residues" evidence="1">
    <location>
        <begin position="161"/>
        <end position="184"/>
    </location>
</feature>
<evidence type="ECO:0000313" key="3">
    <source>
        <dbReference type="EMBL" id="CAG5073491.1"/>
    </source>
</evidence>